<reference evidence="1" key="3">
    <citation type="submission" date="2020-02" db="EMBL/GenBank/DDBJ databases">
        <authorList>
            <person name="Matsumoto Y."/>
            <person name="Motooka D."/>
            <person name="Nakamura S."/>
        </authorList>
    </citation>
    <scope>NUCLEOTIDE SEQUENCE</scope>
    <source>
        <strain evidence="1">JCM 6377</strain>
    </source>
</reference>
<dbReference type="OrthoDB" id="5176891at2"/>
<gene>
    <name evidence="2" type="ORF">CQY20_31180</name>
    <name evidence="1" type="ORF">MAGR_00050</name>
</gene>
<dbReference type="SUPFAM" id="SSF69118">
    <property type="entry name" value="AhpD-like"/>
    <property type="match status" value="1"/>
</dbReference>
<reference evidence="1 4" key="2">
    <citation type="journal article" date="2019" name="Emerg. Microbes Infect.">
        <title>Comprehensive subspecies identification of 175 nontuberculous mycobacteria species based on 7547 genomic profiles.</title>
        <authorList>
            <person name="Matsumoto Y."/>
            <person name="Kinjo T."/>
            <person name="Motooka D."/>
            <person name="Nabeya D."/>
            <person name="Jung N."/>
            <person name="Uechi K."/>
            <person name="Horii T."/>
            <person name="Iida T."/>
            <person name="Fujita J."/>
            <person name="Nakamura S."/>
        </authorList>
    </citation>
    <scope>NUCLEOTIDE SEQUENCE [LARGE SCALE GENOMIC DNA]</scope>
    <source>
        <strain evidence="1 4">JCM 6377</strain>
    </source>
</reference>
<dbReference type="EMBL" id="BLKS01000001">
    <property type="protein sequence ID" value="GFG48564.1"/>
    <property type="molecule type" value="Genomic_DNA"/>
</dbReference>
<dbReference type="RefSeq" id="WP_133119179.1">
    <property type="nucleotide sequence ID" value="NZ_BLKS01000001.1"/>
</dbReference>
<evidence type="ECO:0000313" key="3">
    <source>
        <dbReference type="Proteomes" id="UP000220914"/>
    </source>
</evidence>
<protein>
    <submittedName>
        <fullName evidence="2">Uncharacterized protein</fullName>
    </submittedName>
</protein>
<organism evidence="2 3">
    <name type="scientific">Mycolicibacterium agri</name>
    <name type="common">Mycobacterium agri</name>
    <dbReference type="NCBI Taxonomy" id="36811"/>
    <lineage>
        <taxon>Bacteria</taxon>
        <taxon>Bacillati</taxon>
        <taxon>Actinomycetota</taxon>
        <taxon>Actinomycetes</taxon>
        <taxon>Mycobacteriales</taxon>
        <taxon>Mycobacteriaceae</taxon>
        <taxon>Mycolicibacterium</taxon>
    </lineage>
</organism>
<evidence type="ECO:0000313" key="1">
    <source>
        <dbReference type="EMBL" id="GFG48564.1"/>
    </source>
</evidence>
<dbReference type="EMBL" id="PDCP01000119">
    <property type="protein sequence ID" value="PEG33361.1"/>
    <property type="molecule type" value="Genomic_DNA"/>
</dbReference>
<dbReference type="Proteomes" id="UP000220914">
    <property type="component" value="Unassembled WGS sequence"/>
</dbReference>
<name>A0A2A7MPU5_MYCAG</name>
<accession>A0A2A7MPU5</accession>
<reference evidence="2 3" key="1">
    <citation type="submission" date="2017-10" db="EMBL/GenBank/DDBJ databases">
        <title>The new phylogeny of genus Mycobacterium.</title>
        <authorList>
            <person name="Tortoli E."/>
            <person name="Trovato A."/>
            <person name="Cirillo D.M."/>
        </authorList>
    </citation>
    <scope>NUCLEOTIDE SEQUENCE [LARGE SCALE GENOMIC DNA]</scope>
    <source>
        <strain evidence="2 3">CCUG37673</strain>
    </source>
</reference>
<dbReference type="Gene3D" id="1.20.1290.10">
    <property type="entry name" value="AhpD-like"/>
    <property type="match status" value="1"/>
</dbReference>
<evidence type="ECO:0000313" key="2">
    <source>
        <dbReference type="EMBL" id="PEG33361.1"/>
    </source>
</evidence>
<dbReference type="InterPro" id="IPR029032">
    <property type="entry name" value="AhpD-like"/>
</dbReference>
<evidence type="ECO:0000313" key="4">
    <source>
        <dbReference type="Proteomes" id="UP000465302"/>
    </source>
</evidence>
<proteinExistence type="predicted"/>
<comment type="caution">
    <text evidence="2">The sequence shown here is derived from an EMBL/GenBank/DDBJ whole genome shotgun (WGS) entry which is preliminary data.</text>
</comment>
<sequence>MTELPQEHRTRIRPLHIDEADTKTAAAIKTGELTRGGFPNNFVKVMAHCPRFVQLEIEYANSFMFDPVTFFGGLQTAGFNDRFLKELVISRTSLLNRSHYSVTHQSLVGTALFNDAGRGAEGHQKLLHLHEHENHPQVYTEREQVVLDYTAKVSRDAHTVTDQDFADLREVLEAHNRMDPRLNKLNDSAMTRHVDSQIVELTWLIGHICLLNRWFTVLQVPDEADFVTLYEQVVPADIRVRNARILAGSV</sequence>
<dbReference type="AlphaFoldDB" id="A0A2A7MPU5"/>
<keyword evidence="3" id="KW-1185">Reference proteome</keyword>
<dbReference type="PANTHER" id="PTHR34846">
    <property type="entry name" value="4-CARBOXYMUCONOLACTONE DECARBOXYLASE FAMILY PROTEIN (AFU_ORTHOLOGUE AFUA_6G11590)"/>
    <property type="match status" value="1"/>
</dbReference>
<dbReference type="PANTHER" id="PTHR34846:SF5">
    <property type="entry name" value="CARBOXYMUCONOLACTONE DECARBOXYLASE-LIKE DOMAIN-CONTAINING PROTEIN"/>
    <property type="match status" value="1"/>
</dbReference>
<dbReference type="Proteomes" id="UP000465302">
    <property type="component" value="Unassembled WGS sequence"/>
</dbReference>